<dbReference type="PROSITE" id="PS50885">
    <property type="entry name" value="HAMP"/>
    <property type="match status" value="1"/>
</dbReference>
<gene>
    <name evidence="10" type="ORF">HQN79_08575</name>
</gene>
<feature type="domain" description="Methyl-accepting transducer" evidence="8">
    <location>
        <begin position="500"/>
        <end position="729"/>
    </location>
</feature>
<comment type="subcellular location">
    <subcellularLocation>
        <location evidence="1">Membrane</location>
    </subcellularLocation>
</comment>
<feature type="compositionally biased region" description="Polar residues" evidence="6">
    <location>
        <begin position="758"/>
        <end position="773"/>
    </location>
</feature>
<evidence type="ECO:0000256" key="6">
    <source>
        <dbReference type="SAM" id="MobiDB-lite"/>
    </source>
</evidence>
<dbReference type="SMART" id="SM00283">
    <property type="entry name" value="MA"/>
    <property type="match status" value="1"/>
</dbReference>
<evidence type="ECO:0000256" key="3">
    <source>
        <dbReference type="ARBA" id="ARBA00023224"/>
    </source>
</evidence>
<dbReference type="PANTHER" id="PTHR43531:SF14">
    <property type="entry name" value="METHYL-ACCEPTING CHEMOTAXIS PROTEIN I-RELATED"/>
    <property type="match status" value="1"/>
</dbReference>
<dbReference type="AlphaFoldDB" id="A0A7D4SJ82"/>
<keyword evidence="7" id="KW-0812">Transmembrane</keyword>
<reference evidence="10 11" key="1">
    <citation type="submission" date="2020-05" db="EMBL/GenBank/DDBJ databases">
        <title>Thiomicrorhabdus sediminis sp.nov. and Thiomicrorhabdus xiamenensis sp.nov., novel sulfur-oxidizing bacteria isolated from coastal sediment.</title>
        <authorList>
            <person name="Liu X."/>
        </authorList>
    </citation>
    <scope>NUCLEOTIDE SEQUENCE [LARGE SCALE GENOMIC DNA]</scope>
    <source>
        <strain evidence="10 11">G2</strain>
    </source>
</reference>
<dbReference type="FunFam" id="1.10.287.950:FF:000001">
    <property type="entry name" value="Methyl-accepting chemotaxis sensory transducer"/>
    <property type="match status" value="1"/>
</dbReference>
<comment type="similarity">
    <text evidence="4">Belongs to the methyl-accepting chemotaxis (MCP) protein family.</text>
</comment>
<evidence type="ECO:0000259" key="8">
    <source>
        <dbReference type="PROSITE" id="PS50111"/>
    </source>
</evidence>
<name>A0A7D4SJ82_9GAMM</name>
<dbReference type="GO" id="GO:0007165">
    <property type="term" value="P:signal transduction"/>
    <property type="evidence" value="ECO:0007669"/>
    <property type="project" value="UniProtKB-KW"/>
</dbReference>
<dbReference type="Gene3D" id="3.30.450.20">
    <property type="entry name" value="PAS domain"/>
    <property type="match status" value="1"/>
</dbReference>
<sequence>MEKGNTGKSIKLLLTIYTILFLAINIIGVSIYIAVDKQYNTELQTLQSDIQEKRTIFHEIDAQLGYGQFIHNFKNFILRGDSDYRTSSYLEAFNQNVQNINQALDNYKKLGDLSAVETQSIETIRNTVNEFSQKAQVVMELKQQGAPADYIDSQVVVDDRPAIKAKADWFEYIETTSNDRIIQLNQESATFRMTELLTFVIILVLINFLAIELLVRQRLVKPIVALRDSILTAFPDEEGMNLDAVMPETGSAETHKLGQYINCMIRAIRCNMNKAEIITHVVDQSTSNIMIADEDLNITYMNESILNTLKNVEADIQKMLPHFKADDLIGKNIDIFHVNPVHQRKLLKELKDTYIADLALGELHLKIIVNPIWNIDGSREGFVTEWKDVTQEAKMAEMQSKVETNLKTMVEKAAKGHIGEQIDVSVLDGFIYDLGEQINHMSSAIATANHNIADAIHALADSDLTHRVQGEFEGGLGEIKDAINSSLDNLSQTLAEVNHVVHGIAEDMRATSVRNENLSGRIQQQAASIEQTAATMEEMTSTIRNNASNAQQADQLTEKASQKTQQGAAIMAQTIEAMQQIKTSSEQIEQIIGLIDSIAFQTNLLALNAAVEAARAGEHGRGFAVVAGEVRALAGKSADAAKEIKGLIDRSVDKIQQGTELAQNSGESLNEINDAIQQVTSIVAEIAASSNEQAQGVEQLNQAIASLDSNTQENAVLVEDSARSVAAIEQQTSGLVERMQQFKISAEFTEQARRNSQKPHGNQTAAIATNPSKATKIEKPKPQTQPTSENSASKSEIISPLKKNTTDESWEEF</sequence>
<dbReference type="CDD" id="cd11386">
    <property type="entry name" value="MCP_signal"/>
    <property type="match status" value="1"/>
</dbReference>
<accession>A0A7D4SJ82</accession>
<organism evidence="10 11">
    <name type="scientific">Thiomicrorhabdus xiamenensis</name>
    <dbReference type="NCBI Taxonomy" id="2739063"/>
    <lineage>
        <taxon>Bacteria</taxon>
        <taxon>Pseudomonadati</taxon>
        <taxon>Pseudomonadota</taxon>
        <taxon>Gammaproteobacteria</taxon>
        <taxon>Thiotrichales</taxon>
        <taxon>Piscirickettsiaceae</taxon>
        <taxon>Thiomicrorhabdus</taxon>
    </lineage>
</organism>
<feature type="transmembrane region" description="Helical" evidence="7">
    <location>
        <begin position="12"/>
        <end position="35"/>
    </location>
</feature>
<evidence type="ECO:0008006" key="12">
    <source>
        <dbReference type="Google" id="ProtNLM"/>
    </source>
</evidence>
<dbReference type="PROSITE" id="PS50111">
    <property type="entry name" value="CHEMOTAXIS_TRANSDUC_2"/>
    <property type="match status" value="1"/>
</dbReference>
<evidence type="ECO:0000256" key="2">
    <source>
        <dbReference type="ARBA" id="ARBA00022481"/>
    </source>
</evidence>
<keyword evidence="2" id="KW-0488">Methylation</keyword>
<keyword evidence="11" id="KW-1185">Reference proteome</keyword>
<feature type="domain" description="HAMP" evidence="9">
    <location>
        <begin position="450"/>
        <end position="495"/>
    </location>
</feature>
<dbReference type="SUPFAM" id="SSF58104">
    <property type="entry name" value="Methyl-accepting chemotaxis protein (MCP) signaling domain"/>
    <property type="match status" value="1"/>
</dbReference>
<dbReference type="GO" id="GO:0006935">
    <property type="term" value="P:chemotaxis"/>
    <property type="evidence" value="ECO:0007669"/>
    <property type="project" value="TreeGrafter"/>
</dbReference>
<dbReference type="InterPro" id="IPR051310">
    <property type="entry name" value="MCP_chemotaxis"/>
</dbReference>
<keyword evidence="7" id="KW-1133">Transmembrane helix</keyword>
<dbReference type="Proteomes" id="UP000504724">
    <property type="component" value="Chromosome"/>
</dbReference>
<proteinExistence type="inferred from homology"/>
<feature type="compositionally biased region" description="Polar residues" evidence="6">
    <location>
        <begin position="782"/>
        <end position="796"/>
    </location>
</feature>
<keyword evidence="3 5" id="KW-0807">Transducer</keyword>
<evidence type="ECO:0000256" key="5">
    <source>
        <dbReference type="PROSITE-ProRule" id="PRU00284"/>
    </source>
</evidence>
<dbReference type="RefSeq" id="WP_173285610.1">
    <property type="nucleotide sequence ID" value="NZ_CP054020.1"/>
</dbReference>
<evidence type="ECO:0000313" key="10">
    <source>
        <dbReference type="EMBL" id="QKI89619.1"/>
    </source>
</evidence>
<dbReference type="EMBL" id="CP054020">
    <property type="protein sequence ID" value="QKI89619.1"/>
    <property type="molecule type" value="Genomic_DNA"/>
</dbReference>
<dbReference type="KEGG" id="txa:HQN79_08575"/>
<evidence type="ECO:0000256" key="1">
    <source>
        <dbReference type="ARBA" id="ARBA00004370"/>
    </source>
</evidence>
<evidence type="ECO:0000256" key="4">
    <source>
        <dbReference type="ARBA" id="ARBA00029447"/>
    </source>
</evidence>
<keyword evidence="7" id="KW-0472">Membrane</keyword>
<evidence type="ECO:0000256" key="7">
    <source>
        <dbReference type="SAM" id="Phobius"/>
    </source>
</evidence>
<protein>
    <recommendedName>
        <fullName evidence="12">Methyl-accepting chemotaxis protein</fullName>
    </recommendedName>
</protein>
<dbReference type="InterPro" id="IPR003660">
    <property type="entry name" value="HAMP_dom"/>
</dbReference>
<dbReference type="PANTHER" id="PTHR43531">
    <property type="entry name" value="PROTEIN ICFG"/>
    <property type="match status" value="1"/>
</dbReference>
<dbReference type="Gene3D" id="1.10.287.950">
    <property type="entry name" value="Methyl-accepting chemotaxis protein"/>
    <property type="match status" value="1"/>
</dbReference>
<dbReference type="GO" id="GO:0005886">
    <property type="term" value="C:plasma membrane"/>
    <property type="evidence" value="ECO:0007669"/>
    <property type="project" value="TreeGrafter"/>
</dbReference>
<feature type="transmembrane region" description="Helical" evidence="7">
    <location>
        <begin position="196"/>
        <end position="215"/>
    </location>
</feature>
<feature type="region of interest" description="Disordered" evidence="6">
    <location>
        <begin position="750"/>
        <end position="813"/>
    </location>
</feature>
<dbReference type="Pfam" id="PF00015">
    <property type="entry name" value="MCPsignal"/>
    <property type="match status" value="1"/>
</dbReference>
<dbReference type="InterPro" id="IPR004089">
    <property type="entry name" value="MCPsignal_dom"/>
</dbReference>
<dbReference type="GO" id="GO:0004888">
    <property type="term" value="F:transmembrane signaling receptor activity"/>
    <property type="evidence" value="ECO:0007669"/>
    <property type="project" value="TreeGrafter"/>
</dbReference>
<evidence type="ECO:0000313" key="11">
    <source>
        <dbReference type="Proteomes" id="UP000504724"/>
    </source>
</evidence>
<evidence type="ECO:0000259" key="9">
    <source>
        <dbReference type="PROSITE" id="PS50885"/>
    </source>
</evidence>